<protein>
    <submittedName>
        <fullName evidence="4">Putative F420-dependent oxidoreductase</fullName>
    </submittedName>
</protein>
<name>A0A4R7HUN5_9ACTN</name>
<reference evidence="4 5" key="1">
    <citation type="submission" date="2019-03" db="EMBL/GenBank/DDBJ databases">
        <title>Sequencing the genomes of 1000 actinobacteria strains.</title>
        <authorList>
            <person name="Klenk H.-P."/>
        </authorList>
    </citation>
    <scope>NUCLEOTIDE SEQUENCE [LARGE SCALE GENOMIC DNA]</scope>
    <source>
        <strain evidence="4 5">DSM 18936</strain>
    </source>
</reference>
<evidence type="ECO:0000256" key="2">
    <source>
        <dbReference type="SAM" id="Phobius"/>
    </source>
</evidence>
<dbReference type="RefSeq" id="WP_133867196.1">
    <property type="nucleotide sequence ID" value="NZ_SOAU01000001.1"/>
</dbReference>
<feature type="domain" description="Luciferase-like" evidence="3">
    <location>
        <begin position="3"/>
        <end position="240"/>
    </location>
</feature>
<dbReference type="InterPro" id="IPR011251">
    <property type="entry name" value="Luciferase-like_dom"/>
</dbReference>
<keyword evidence="5" id="KW-1185">Reference proteome</keyword>
<dbReference type="Proteomes" id="UP000294558">
    <property type="component" value="Unassembled WGS sequence"/>
</dbReference>
<evidence type="ECO:0000313" key="4">
    <source>
        <dbReference type="EMBL" id="TDT14667.1"/>
    </source>
</evidence>
<proteinExistence type="predicted"/>
<keyword evidence="1" id="KW-0560">Oxidoreductase</keyword>
<dbReference type="PANTHER" id="PTHR43244">
    <property type="match status" value="1"/>
</dbReference>
<dbReference type="AlphaFoldDB" id="A0A4R7HUN5"/>
<evidence type="ECO:0000256" key="1">
    <source>
        <dbReference type="ARBA" id="ARBA00023002"/>
    </source>
</evidence>
<keyword evidence="2" id="KW-0812">Transmembrane</keyword>
<dbReference type="Gene3D" id="3.20.20.30">
    <property type="entry name" value="Luciferase-like domain"/>
    <property type="match status" value="1"/>
</dbReference>
<keyword evidence="2" id="KW-0472">Membrane</keyword>
<dbReference type="GO" id="GO:0016705">
    <property type="term" value="F:oxidoreductase activity, acting on paired donors, with incorporation or reduction of molecular oxygen"/>
    <property type="evidence" value="ECO:0007669"/>
    <property type="project" value="InterPro"/>
</dbReference>
<feature type="transmembrane region" description="Helical" evidence="2">
    <location>
        <begin position="65"/>
        <end position="87"/>
    </location>
</feature>
<gene>
    <name evidence="4" type="ORF">BDK89_0222</name>
</gene>
<dbReference type="EMBL" id="SOAU01000001">
    <property type="protein sequence ID" value="TDT14667.1"/>
    <property type="molecule type" value="Genomic_DNA"/>
</dbReference>
<organism evidence="4 5">
    <name type="scientific">Ilumatobacter fluminis</name>
    <dbReference type="NCBI Taxonomy" id="467091"/>
    <lineage>
        <taxon>Bacteria</taxon>
        <taxon>Bacillati</taxon>
        <taxon>Actinomycetota</taxon>
        <taxon>Acidimicrobiia</taxon>
        <taxon>Acidimicrobiales</taxon>
        <taxon>Ilumatobacteraceae</taxon>
        <taxon>Ilumatobacter</taxon>
    </lineage>
</organism>
<accession>A0A4R7HUN5</accession>
<dbReference type="SUPFAM" id="SSF51679">
    <property type="entry name" value="Bacterial luciferase-like"/>
    <property type="match status" value="1"/>
</dbReference>
<comment type="caution">
    <text evidence="4">The sequence shown here is derived from an EMBL/GenBank/DDBJ whole genome shotgun (WGS) entry which is preliminary data.</text>
</comment>
<evidence type="ECO:0000259" key="3">
    <source>
        <dbReference type="Pfam" id="PF00296"/>
    </source>
</evidence>
<dbReference type="InterPro" id="IPR019921">
    <property type="entry name" value="Lucif-like_OxRdtase_Rv2161c"/>
</dbReference>
<dbReference type="OrthoDB" id="9781803at2"/>
<dbReference type="InterPro" id="IPR036661">
    <property type="entry name" value="Luciferase-like_sf"/>
</dbReference>
<keyword evidence="2" id="KW-1133">Transmembrane helix</keyword>
<evidence type="ECO:0000313" key="5">
    <source>
        <dbReference type="Proteomes" id="UP000294558"/>
    </source>
</evidence>
<dbReference type="Pfam" id="PF00296">
    <property type="entry name" value="Bac_luciferase"/>
    <property type="match status" value="1"/>
</dbReference>
<sequence length="287" mass="31415">MEIGCVLPHHEIGSDPGAIRAFAQGAEELGMTHLLAYDHVVGVDRNRPGGFEGPYDSNTQFHEPFVLFGFMAACTTTIEFASAIIILPQRQTVLAAKQAAEVAILSDNRFVMGIGVGWNDVEYDALNEEFGNRGKRQEEQVDLMRRLWTEDVFSYDGEYHHFEHACIAPRPSQSIPILFGGSAPALLDRAARLGDGWFPLGTPNDKSAARIAEMKQAREAAGKSWDGFEIRAQAQYAGGDPDRWRGHAQKWADLGATHIAIATHNAGDTDVDGHLARIAEYQAAIAD</sequence>
<dbReference type="PANTHER" id="PTHR43244:SF1">
    <property type="entry name" value="5,10-METHYLENETETRAHYDROMETHANOPTERIN REDUCTASE"/>
    <property type="match status" value="1"/>
</dbReference>
<dbReference type="NCBIfam" id="TIGR03619">
    <property type="entry name" value="F420_Rv2161c"/>
    <property type="match status" value="1"/>
</dbReference>
<dbReference type="InterPro" id="IPR050564">
    <property type="entry name" value="F420-G6PD/mer"/>
</dbReference>